<dbReference type="Proteomes" id="UP000256838">
    <property type="component" value="Unassembled WGS sequence"/>
</dbReference>
<evidence type="ECO:0000256" key="2">
    <source>
        <dbReference type="ARBA" id="ARBA00011475"/>
    </source>
</evidence>
<feature type="binding site" evidence="9">
    <location>
        <position position="415"/>
    </location>
    <ligand>
        <name>substrate</name>
    </ligand>
</feature>
<feature type="binding site" evidence="9">
    <location>
        <position position="162"/>
    </location>
    <ligand>
        <name>substrate</name>
    </ligand>
</feature>
<dbReference type="GO" id="GO:0004042">
    <property type="term" value="F:L-glutamate N-acetyltransferase activity"/>
    <property type="evidence" value="ECO:0007669"/>
    <property type="project" value="UniProtKB-UniRule"/>
</dbReference>
<keyword evidence="9" id="KW-0511">Multifunctional enzyme</keyword>
<dbReference type="RefSeq" id="WP_115537611.1">
    <property type="nucleotide sequence ID" value="NZ_QRGA01000026.1"/>
</dbReference>
<dbReference type="GO" id="GO:0005737">
    <property type="term" value="C:cytoplasm"/>
    <property type="evidence" value="ECO:0007669"/>
    <property type="project" value="UniProtKB-SubCell"/>
</dbReference>
<comment type="subcellular location">
    <subcellularLocation>
        <location evidence="9">Cytoplasm</location>
    </subcellularLocation>
</comment>
<dbReference type="InterPro" id="IPR042195">
    <property type="entry name" value="ArgJ_beta_C"/>
</dbReference>
<dbReference type="GO" id="GO:0006592">
    <property type="term" value="P:ornithine biosynthetic process"/>
    <property type="evidence" value="ECO:0007669"/>
    <property type="project" value="TreeGrafter"/>
</dbReference>
<dbReference type="FunFam" id="3.10.20.340:FF:000001">
    <property type="entry name" value="Arginine biosynthesis bifunctional protein ArgJ, chloroplastic"/>
    <property type="match status" value="1"/>
</dbReference>
<keyword evidence="11" id="KW-1185">Reference proteome</keyword>
<dbReference type="NCBIfam" id="NF003802">
    <property type="entry name" value="PRK05388.1"/>
    <property type="match status" value="1"/>
</dbReference>
<dbReference type="EC" id="2.3.1.1" evidence="9"/>
<dbReference type="OrthoDB" id="9804242at2"/>
<feature type="binding site" evidence="9">
    <location>
        <position position="286"/>
    </location>
    <ligand>
        <name>substrate</name>
    </ligand>
</feature>
<protein>
    <recommendedName>
        <fullName evidence="9">Arginine biosynthesis bifunctional protein ArgJ</fullName>
    </recommendedName>
    <domain>
        <recommendedName>
            <fullName evidence="9">Glutamate N-acetyltransferase</fullName>
            <ecNumber evidence="9">2.3.1.35</ecNumber>
        </recommendedName>
        <alternativeName>
            <fullName evidence="9">Ornithine acetyltransferase</fullName>
            <shortName evidence="9">OATase</shortName>
        </alternativeName>
        <alternativeName>
            <fullName evidence="9">Ornithine transacetylase</fullName>
        </alternativeName>
    </domain>
    <domain>
        <recommendedName>
            <fullName evidence="9">Amino-acid acetyltransferase</fullName>
            <ecNumber evidence="9">2.3.1.1</ecNumber>
        </recommendedName>
        <alternativeName>
            <fullName evidence="9">N-acetylglutamate synthase</fullName>
            <shortName evidence="9">AGSase</shortName>
        </alternativeName>
    </domain>
    <component>
        <recommendedName>
            <fullName evidence="9">Arginine biosynthesis bifunctional protein ArgJ alpha chain</fullName>
        </recommendedName>
    </component>
    <component>
        <recommendedName>
            <fullName evidence="9">Arginine biosynthesis bifunctional protein ArgJ beta chain</fullName>
        </recommendedName>
    </component>
</protein>
<evidence type="ECO:0000256" key="9">
    <source>
        <dbReference type="HAMAP-Rule" id="MF_01106"/>
    </source>
</evidence>
<feature type="site" description="Involved in the stabilization of negative charge on the oxyanion by the formation of the oxyanion hole" evidence="9">
    <location>
        <position position="125"/>
    </location>
</feature>
<feature type="chain" id="PRO_5023418370" description="Arginine biosynthesis bifunctional protein ArgJ alpha chain" evidence="9">
    <location>
        <begin position="1"/>
        <end position="198"/>
    </location>
</feature>
<evidence type="ECO:0000256" key="3">
    <source>
        <dbReference type="ARBA" id="ARBA00022571"/>
    </source>
</evidence>
<feature type="active site" description="Nucleophile" evidence="9">
    <location>
        <position position="199"/>
    </location>
</feature>
<comment type="subunit">
    <text evidence="2 9">Heterotetramer of two alpha and two beta chains.</text>
</comment>
<dbReference type="Gene3D" id="3.10.20.340">
    <property type="entry name" value="ArgJ beta chain, C-terminal domain"/>
    <property type="match status" value="1"/>
</dbReference>
<dbReference type="UniPathway" id="UPA00068">
    <property type="reaction ID" value="UER00106"/>
</dbReference>
<dbReference type="GO" id="GO:0004358">
    <property type="term" value="F:L-glutamate N-acetyltransferase activity, acting on acetyl-L-ornithine as donor"/>
    <property type="evidence" value="ECO:0007669"/>
    <property type="project" value="UniProtKB-UniRule"/>
</dbReference>
<feature type="binding site" evidence="9">
    <location>
        <position position="188"/>
    </location>
    <ligand>
        <name>substrate</name>
    </ligand>
</feature>
<feature type="chain" id="PRO_5023418369" description="Arginine biosynthesis bifunctional protein ArgJ beta chain" evidence="9">
    <location>
        <begin position="199"/>
        <end position="415"/>
    </location>
</feature>
<comment type="caution">
    <text evidence="10">The sequence shown here is derived from an EMBL/GenBank/DDBJ whole genome shotgun (WGS) entry which is preliminary data.</text>
</comment>
<keyword evidence="5 9" id="KW-0808">Transferase</keyword>
<evidence type="ECO:0000256" key="6">
    <source>
        <dbReference type="ARBA" id="ARBA00022813"/>
    </source>
</evidence>
<evidence type="ECO:0000313" key="11">
    <source>
        <dbReference type="Proteomes" id="UP000256838"/>
    </source>
</evidence>
<name>A0A3D8JP15_9BURK</name>
<keyword evidence="4 9" id="KW-0028">Amino-acid biosynthesis</keyword>
<sequence length="415" mass="43371">MAVNFPSIDPAQLHPVAGVTLGFAEANIRKPNRKDVLVVSVDEGATVAGVFTSNRFCAAPVTVCREHLAQASASNGAKSIRALVVNTGNANAGTGEPGLAHARETCAELARLAGIAPEQVLPFSTGVILEPLPIDRLKAGLPAALESRAAAHWHEAAQAIMTTDTLPKATSAQVTIDGHTVTLTGVSKGAGMIKPNMATMLGFLAFDAAVAQDVLDTLVKDVANRSFNCITIDGDTSTNDSFILIATGKSSLPAITSTGTAAYAALRDAVVRQAQTLAQLIVRDGEGATKFMTVQVEGGADEGECRQVAYAIGHSPLVKTAFYASDPNLGRILAAIGYAGIADLDVSKIDLYLGDVHVATAGGRHPAYREEDGQRVMKESEITIRVLLGRGPAQATIWTCDLSHDYVSINADYRS</sequence>
<dbReference type="GO" id="GO:0006526">
    <property type="term" value="P:L-arginine biosynthetic process"/>
    <property type="evidence" value="ECO:0007669"/>
    <property type="project" value="UniProtKB-UniRule"/>
</dbReference>
<feature type="binding site" evidence="9">
    <location>
        <position position="410"/>
    </location>
    <ligand>
        <name>substrate</name>
    </ligand>
</feature>
<accession>A0A3D8JP15</accession>
<dbReference type="Gene3D" id="3.60.70.12">
    <property type="entry name" value="L-amino peptidase D-ALA esterase/amidase"/>
    <property type="match status" value="1"/>
</dbReference>
<gene>
    <name evidence="9" type="primary">argJ</name>
    <name evidence="10" type="ORF">DWV00_31940</name>
</gene>
<keyword evidence="9" id="KW-0963">Cytoplasm</keyword>
<feature type="site" description="Involved in the stabilization of negative charge on the oxyanion by the formation of the oxyanion hole" evidence="9">
    <location>
        <position position="126"/>
    </location>
</feature>
<dbReference type="Pfam" id="PF01960">
    <property type="entry name" value="ArgJ"/>
    <property type="match status" value="1"/>
</dbReference>
<dbReference type="EC" id="2.3.1.35" evidence="9"/>
<comment type="catalytic activity">
    <reaction evidence="9">
        <text>L-glutamate + acetyl-CoA = N-acetyl-L-glutamate + CoA + H(+)</text>
        <dbReference type="Rhea" id="RHEA:24292"/>
        <dbReference type="ChEBI" id="CHEBI:15378"/>
        <dbReference type="ChEBI" id="CHEBI:29985"/>
        <dbReference type="ChEBI" id="CHEBI:44337"/>
        <dbReference type="ChEBI" id="CHEBI:57287"/>
        <dbReference type="ChEBI" id="CHEBI:57288"/>
        <dbReference type="EC" id="2.3.1.1"/>
    </reaction>
</comment>
<evidence type="ECO:0000256" key="4">
    <source>
        <dbReference type="ARBA" id="ARBA00022605"/>
    </source>
</evidence>
<dbReference type="CDD" id="cd02152">
    <property type="entry name" value="OAT"/>
    <property type="match status" value="1"/>
</dbReference>
<proteinExistence type="inferred from homology"/>
<dbReference type="PANTHER" id="PTHR23100">
    <property type="entry name" value="ARGININE BIOSYNTHESIS BIFUNCTIONAL PROTEIN ARGJ"/>
    <property type="match status" value="1"/>
</dbReference>
<dbReference type="NCBIfam" id="TIGR00120">
    <property type="entry name" value="ArgJ"/>
    <property type="match status" value="1"/>
</dbReference>
<dbReference type="InterPro" id="IPR002813">
    <property type="entry name" value="Arg_biosynth_ArgJ"/>
</dbReference>
<comment type="catalytic activity">
    <reaction evidence="8 9">
        <text>N(2)-acetyl-L-ornithine + L-glutamate = N-acetyl-L-glutamate + L-ornithine</text>
        <dbReference type="Rhea" id="RHEA:15349"/>
        <dbReference type="ChEBI" id="CHEBI:29985"/>
        <dbReference type="ChEBI" id="CHEBI:44337"/>
        <dbReference type="ChEBI" id="CHEBI:46911"/>
        <dbReference type="ChEBI" id="CHEBI:57805"/>
        <dbReference type="EC" id="2.3.1.35"/>
    </reaction>
</comment>
<evidence type="ECO:0000256" key="7">
    <source>
        <dbReference type="ARBA" id="ARBA00023315"/>
    </source>
</evidence>
<dbReference type="PANTHER" id="PTHR23100:SF0">
    <property type="entry name" value="ARGININE BIOSYNTHESIS BIFUNCTIONAL PROTEIN ARGJ, MITOCHONDRIAL"/>
    <property type="match status" value="1"/>
</dbReference>
<comment type="pathway">
    <text evidence="9">Amino-acid biosynthesis; L-arginine biosynthesis; N(2)-acetyl-L-ornithine from L-glutamate: step 1/4.</text>
</comment>
<keyword evidence="6 9" id="KW-0068">Autocatalytic cleavage</keyword>
<evidence type="ECO:0000256" key="1">
    <source>
        <dbReference type="ARBA" id="ARBA00006774"/>
    </source>
</evidence>
<dbReference type="HAMAP" id="MF_01106">
    <property type="entry name" value="ArgJ"/>
    <property type="match status" value="1"/>
</dbReference>
<comment type="similarity">
    <text evidence="1 9">Belongs to the ArgJ family.</text>
</comment>
<feature type="binding site" evidence="9">
    <location>
        <position position="199"/>
    </location>
    <ligand>
        <name>substrate</name>
    </ligand>
</feature>
<dbReference type="InterPro" id="IPR016117">
    <property type="entry name" value="ArgJ-like_dom_sf"/>
</dbReference>
<organism evidence="10 11">
    <name type="scientific">Trinickia dinghuensis</name>
    <dbReference type="NCBI Taxonomy" id="2291023"/>
    <lineage>
        <taxon>Bacteria</taxon>
        <taxon>Pseudomonadati</taxon>
        <taxon>Pseudomonadota</taxon>
        <taxon>Betaproteobacteria</taxon>
        <taxon>Burkholderiales</taxon>
        <taxon>Burkholderiaceae</taxon>
        <taxon>Trinickia</taxon>
    </lineage>
</organism>
<evidence type="ECO:0000313" key="10">
    <source>
        <dbReference type="EMBL" id="RDU94839.1"/>
    </source>
</evidence>
<dbReference type="SUPFAM" id="SSF56266">
    <property type="entry name" value="DmpA/ArgJ-like"/>
    <property type="match status" value="1"/>
</dbReference>
<evidence type="ECO:0000256" key="5">
    <source>
        <dbReference type="ARBA" id="ARBA00022679"/>
    </source>
</evidence>
<comment type="function">
    <text evidence="9">Catalyzes two activities which are involved in the cyclic version of arginine biosynthesis: the synthesis of N-acetylglutamate from glutamate and acetyl-CoA as the acetyl donor, and of ornithine by transacetylation between N(2)-acetylornithine and glutamate.</text>
</comment>
<dbReference type="FunFam" id="3.60.70.12:FF:000001">
    <property type="entry name" value="Arginine biosynthesis bifunctional protein ArgJ, chloroplastic"/>
    <property type="match status" value="1"/>
</dbReference>
<feature type="site" description="Cleavage; by autolysis" evidence="9">
    <location>
        <begin position="198"/>
        <end position="199"/>
    </location>
</feature>
<comment type="pathway">
    <text evidence="9">Amino-acid biosynthesis; L-arginine biosynthesis; L-ornithine and N-acetyl-L-glutamate from L-glutamate and N(2)-acetyl-L-ornithine (cyclic): step 1/1.</text>
</comment>
<evidence type="ECO:0000256" key="8">
    <source>
        <dbReference type="ARBA" id="ARBA00049439"/>
    </source>
</evidence>
<keyword evidence="7 9" id="KW-0012">Acyltransferase</keyword>
<reference evidence="10 11" key="1">
    <citation type="submission" date="2018-08" db="EMBL/GenBank/DDBJ databases">
        <title>Paraburkholderia sp. DHOM06 isolated from forest soil.</title>
        <authorList>
            <person name="Gao Z.-H."/>
            <person name="Qiu L.-H."/>
        </authorList>
    </citation>
    <scope>NUCLEOTIDE SEQUENCE [LARGE SCALE GENOMIC DNA]</scope>
    <source>
        <strain evidence="10 11">DHOM06</strain>
    </source>
</reference>
<dbReference type="AlphaFoldDB" id="A0A3D8JP15"/>
<dbReference type="EMBL" id="QRGA01000026">
    <property type="protein sequence ID" value="RDU94839.1"/>
    <property type="molecule type" value="Genomic_DNA"/>
</dbReference>
<keyword evidence="3 9" id="KW-0055">Arginine biosynthesis</keyword>